<dbReference type="GO" id="GO:0005975">
    <property type="term" value="P:carbohydrate metabolic process"/>
    <property type="evidence" value="ECO:0007669"/>
    <property type="project" value="InterPro"/>
</dbReference>
<sequence length="386" mass="43776">MSRPRRQEGSALRGFSVSFRHLSRLTDDTGVLEHALGRIPRRGEGYTTDDNARALWACVEAIDAFEGRVRPDDARPLQLADRYLAFLAWAQRPDGTFHNNFRYDRTPEPETPSDDCFARALWACAVAGVRLPDEDKAFAAADVVRRALPRVQELVHPRGWAYALAACCLLLEDGWLRGARSPWRNREDELYELVKRLEERLISRFREYSGPGWAWFDPVMTYGNGVLPWALFAAYRVTGSRGALETARTSLDFLIMKMTAPQGWIRPIGNRGWCTRESRAMWDQQPLEAMKLALACSAAYDVLERAYYRQVAEKCLDWFYGDNELQTPLADPDEGSCCDGLTPDGPNRNQGAESTIAYLLTELIVRKMSAGSLNRPRESEAFGRLR</sequence>
<gene>
    <name evidence="1" type="ORF">BLM47_09455</name>
</gene>
<evidence type="ECO:0000313" key="2">
    <source>
        <dbReference type="Proteomes" id="UP000243688"/>
    </source>
</evidence>
<dbReference type="AlphaFoldDB" id="A0A2A6DZP6"/>
<dbReference type="EMBL" id="MOXJ01000021">
    <property type="protein sequence ID" value="PDO10029.1"/>
    <property type="molecule type" value="Genomic_DNA"/>
</dbReference>
<dbReference type="SUPFAM" id="SSF48239">
    <property type="entry name" value="Terpenoid cyclases/Protein prenyltransferases"/>
    <property type="match status" value="1"/>
</dbReference>
<comment type="caution">
    <text evidence="1">The sequence shown here is derived from an EMBL/GenBank/DDBJ whole genome shotgun (WGS) entry which is preliminary data.</text>
</comment>
<proteinExistence type="predicted"/>
<dbReference type="Proteomes" id="UP000243688">
    <property type="component" value="Unassembled WGS sequence"/>
</dbReference>
<dbReference type="InterPro" id="IPR008928">
    <property type="entry name" value="6-hairpin_glycosidase_sf"/>
</dbReference>
<dbReference type="GO" id="GO:0016740">
    <property type="term" value="F:transferase activity"/>
    <property type="evidence" value="ECO:0007669"/>
    <property type="project" value="UniProtKB-KW"/>
</dbReference>
<name>A0A2A6DZP6_9BACL</name>
<evidence type="ECO:0000313" key="1">
    <source>
        <dbReference type="EMBL" id="PDO10029.1"/>
    </source>
</evidence>
<dbReference type="SUPFAM" id="SSF48208">
    <property type="entry name" value="Six-hairpin glycosidases"/>
    <property type="match status" value="1"/>
</dbReference>
<organism evidence="1 2">
    <name type="scientific">Candidatus Reconcilbacillus cellulovorans</name>
    <dbReference type="NCBI Taxonomy" id="1906605"/>
    <lineage>
        <taxon>Bacteria</taxon>
        <taxon>Bacillati</taxon>
        <taxon>Bacillota</taxon>
        <taxon>Bacilli</taxon>
        <taxon>Bacillales</taxon>
        <taxon>Paenibacillaceae</taxon>
        <taxon>Candidatus Reconcilbacillus</taxon>
    </lineage>
</organism>
<reference evidence="1 2" key="1">
    <citation type="submission" date="2016-12" db="EMBL/GenBank/DDBJ databases">
        <title>Candidatus Reconcilibacillus cellulovorans genome.</title>
        <authorList>
            <person name="Kolinko S."/>
            <person name="Wu Y.-W."/>
            <person name="Tachea F."/>
            <person name="Denzel E."/>
            <person name="Hiras J."/>
            <person name="Baecker N."/>
            <person name="Chan L.J."/>
            <person name="Eichorst S.A."/>
            <person name="Frey D."/>
            <person name="Adams P.D."/>
            <person name="Pray T."/>
            <person name="Tanjore D."/>
            <person name="Petzold C.J."/>
            <person name="Gladden J.M."/>
            <person name="Simmons B.A."/>
            <person name="Singer S.W."/>
        </authorList>
    </citation>
    <scope>NUCLEOTIDE SEQUENCE [LARGE SCALE GENOMIC DNA]</scope>
    <source>
        <strain evidence="1">JTherm</strain>
    </source>
</reference>
<accession>A0A2A6DZP6</accession>
<protein>
    <submittedName>
        <fullName evidence="1">Glycosyl transferase</fullName>
    </submittedName>
</protein>
<keyword evidence="1" id="KW-0808">Transferase</keyword>
<dbReference type="InterPro" id="IPR008930">
    <property type="entry name" value="Terpenoid_cyclase/PrenylTrfase"/>
</dbReference>